<dbReference type="InterPro" id="IPR011006">
    <property type="entry name" value="CheY-like_superfamily"/>
</dbReference>
<dbReference type="PROSITE" id="PS50921">
    <property type="entry name" value="ANTAR"/>
    <property type="match status" value="1"/>
</dbReference>
<proteinExistence type="predicted"/>
<dbReference type="InterPro" id="IPR036388">
    <property type="entry name" value="WH-like_DNA-bd_sf"/>
</dbReference>
<keyword evidence="2" id="KW-0418">Kinase</keyword>
<dbReference type="Gene3D" id="3.30.450.40">
    <property type="match status" value="1"/>
</dbReference>
<dbReference type="InterPro" id="IPR003018">
    <property type="entry name" value="GAF"/>
</dbReference>
<evidence type="ECO:0000256" key="3">
    <source>
        <dbReference type="ARBA" id="ARBA00023015"/>
    </source>
</evidence>
<evidence type="ECO:0000256" key="4">
    <source>
        <dbReference type="ARBA" id="ARBA00023163"/>
    </source>
</evidence>
<evidence type="ECO:0000256" key="1">
    <source>
        <dbReference type="ARBA" id="ARBA00022679"/>
    </source>
</evidence>
<evidence type="ECO:0000313" key="6">
    <source>
        <dbReference type="EMBL" id="ORJ61904.1"/>
    </source>
</evidence>
<keyword evidence="3" id="KW-0805">Transcription regulation</keyword>
<dbReference type="GO" id="GO:0016301">
    <property type="term" value="F:kinase activity"/>
    <property type="evidence" value="ECO:0007669"/>
    <property type="project" value="UniProtKB-KW"/>
</dbReference>
<evidence type="ECO:0000256" key="2">
    <source>
        <dbReference type="ARBA" id="ARBA00022777"/>
    </source>
</evidence>
<dbReference type="Gene3D" id="1.10.10.10">
    <property type="entry name" value="Winged helix-like DNA-binding domain superfamily/Winged helix DNA-binding domain"/>
    <property type="match status" value="1"/>
</dbReference>
<accession>A0A1X0YA68</accession>
<feature type="domain" description="ANTAR" evidence="5">
    <location>
        <begin position="162"/>
        <end position="223"/>
    </location>
</feature>
<dbReference type="Pfam" id="PF13185">
    <property type="entry name" value="GAF_2"/>
    <property type="match status" value="1"/>
</dbReference>
<dbReference type="SUPFAM" id="SSF55781">
    <property type="entry name" value="GAF domain-like"/>
    <property type="match status" value="1"/>
</dbReference>
<name>A0A1X0YA68_MYCSI</name>
<dbReference type="InterPro" id="IPR029016">
    <property type="entry name" value="GAF-like_dom_sf"/>
</dbReference>
<dbReference type="Pfam" id="PF03861">
    <property type="entry name" value="ANTAR"/>
    <property type="match status" value="1"/>
</dbReference>
<protein>
    <recommendedName>
        <fullName evidence="5">ANTAR domain-containing protein</fullName>
    </recommendedName>
</protein>
<reference evidence="6 7" key="1">
    <citation type="submission" date="2017-03" db="EMBL/GenBank/DDBJ databases">
        <title>Genomic insights into Mycobacterium simiae human colonization.</title>
        <authorList>
            <person name="Steffani J.L."/>
            <person name="Brunck M.E."/>
            <person name="Cruz E."/>
            <person name="Montiel R."/>
            <person name="Barona F."/>
        </authorList>
    </citation>
    <scope>NUCLEOTIDE SEQUENCE [LARGE SCALE GENOMIC DNA]</scope>
    <source>
        <strain evidence="6 7">MsiGto</strain>
    </source>
</reference>
<dbReference type="InterPro" id="IPR012074">
    <property type="entry name" value="GAF_ANTAR"/>
</dbReference>
<dbReference type="SMART" id="SM01012">
    <property type="entry name" value="ANTAR"/>
    <property type="match status" value="1"/>
</dbReference>
<dbReference type="InterPro" id="IPR005561">
    <property type="entry name" value="ANTAR"/>
</dbReference>
<organism evidence="6 7">
    <name type="scientific">Mycobacterium simiae</name>
    <name type="common">Mycobacterium habana</name>
    <dbReference type="NCBI Taxonomy" id="1784"/>
    <lineage>
        <taxon>Bacteria</taxon>
        <taxon>Bacillati</taxon>
        <taxon>Actinomycetota</taxon>
        <taxon>Actinomycetes</taxon>
        <taxon>Mycobacteriales</taxon>
        <taxon>Mycobacteriaceae</taxon>
        <taxon>Mycobacterium</taxon>
        <taxon>Mycobacterium simiae complex</taxon>
    </lineage>
</organism>
<dbReference type="RefSeq" id="WP_084949549.1">
    <property type="nucleotide sequence ID" value="NZ_MZZM01000014.1"/>
</dbReference>
<gene>
    <name evidence="6" type="ORF">B5M45_09290</name>
</gene>
<dbReference type="SUPFAM" id="SSF52172">
    <property type="entry name" value="CheY-like"/>
    <property type="match status" value="1"/>
</dbReference>
<dbReference type="PIRSF" id="PIRSF036625">
    <property type="entry name" value="GAF_ANTAR"/>
    <property type="match status" value="1"/>
</dbReference>
<sequence length="234" mass="26024">MPDDNTTVVAQLAELVASLERDGTDTVVGLRELIENGTRHVAGSRCAGITLADGKAVSTVAATHEYATELDRVQDRYREGPCVAAAWEHHTMHIADLSADDRWPRYRKYALDHTPVRSVLSYELFVEGSSTGALNFYAEKPHAFTADSVELGGVFATHVALAWSMLRRHDQFRSALASRDLIGQAKGIVMERFNLDAVEAFELLTRLSQQSNIKVTDLARSLIDSEHPLKRRHR</sequence>
<keyword evidence="1" id="KW-0808">Transferase</keyword>
<dbReference type="AlphaFoldDB" id="A0A1X0YA68"/>
<dbReference type="EMBL" id="MZZM01000014">
    <property type="protein sequence ID" value="ORJ61904.1"/>
    <property type="molecule type" value="Genomic_DNA"/>
</dbReference>
<evidence type="ECO:0000313" key="7">
    <source>
        <dbReference type="Proteomes" id="UP000193040"/>
    </source>
</evidence>
<keyword evidence="7" id="KW-1185">Reference proteome</keyword>
<dbReference type="STRING" id="1784.VC42_20845"/>
<keyword evidence="4" id="KW-0804">Transcription</keyword>
<dbReference type="GO" id="GO:0003723">
    <property type="term" value="F:RNA binding"/>
    <property type="evidence" value="ECO:0007669"/>
    <property type="project" value="InterPro"/>
</dbReference>
<comment type="caution">
    <text evidence="6">The sequence shown here is derived from an EMBL/GenBank/DDBJ whole genome shotgun (WGS) entry which is preliminary data.</text>
</comment>
<dbReference type="Proteomes" id="UP000193040">
    <property type="component" value="Unassembled WGS sequence"/>
</dbReference>
<evidence type="ECO:0000259" key="5">
    <source>
        <dbReference type="PROSITE" id="PS50921"/>
    </source>
</evidence>